<comment type="caution">
    <text evidence="1">The sequence shown here is derived from an EMBL/GenBank/DDBJ whole genome shotgun (WGS) entry which is preliminary data.</text>
</comment>
<sequence length="48" mass="5862">MYLLGWIRESMFNHTLIKWDCPTKCVNKNTEFSYVPYNWTLFSNKVKN</sequence>
<dbReference type="Proteomes" id="UP001244640">
    <property type="component" value="Unassembled WGS sequence"/>
</dbReference>
<dbReference type="EMBL" id="JAUTBA010000001">
    <property type="protein sequence ID" value="MDQ1151852.1"/>
    <property type="molecule type" value="Genomic_DNA"/>
</dbReference>
<organism evidence="1 2">
    <name type="scientific">Sphingobacterium zeae</name>
    <dbReference type="NCBI Taxonomy" id="1776859"/>
    <lineage>
        <taxon>Bacteria</taxon>
        <taxon>Pseudomonadati</taxon>
        <taxon>Bacteroidota</taxon>
        <taxon>Sphingobacteriia</taxon>
        <taxon>Sphingobacteriales</taxon>
        <taxon>Sphingobacteriaceae</taxon>
        <taxon>Sphingobacterium</taxon>
    </lineage>
</organism>
<accession>A0ABU0UAE8</accession>
<gene>
    <name evidence="1" type="ORF">QE382_003836</name>
</gene>
<name>A0ABU0UAE8_9SPHI</name>
<evidence type="ECO:0000313" key="1">
    <source>
        <dbReference type="EMBL" id="MDQ1151852.1"/>
    </source>
</evidence>
<keyword evidence="2" id="KW-1185">Reference proteome</keyword>
<proteinExistence type="predicted"/>
<evidence type="ECO:0000313" key="2">
    <source>
        <dbReference type="Proteomes" id="UP001244640"/>
    </source>
</evidence>
<reference evidence="1 2" key="1">
    <citation type="submission" date="2023-07" db="EMBL/GenBank/DDBJ databases">
        <title>Functional and genomic diversity of the sorghum phyllosphere microbiome.</title>
        <authorList>
            <person name="Shade A."/>
        </authorList>
    </citation>
    <scope>NUCLEOTIDE SEQUENCE [LARGE SCALE GENOMIC DNA]</scope>
    <source>
        <strain evidence="1 2">SORGH_AS_0892</strain>
    </source>
</reference>
<protein>
    <submittedName>
        <fullName evidence="1">Uncharacterized protein</fullName>
    </submittedName>
</protein>